<dbReference type="EMBL" id="MTYJ01000133">
    <property type="protein sequence ID" value="OQV12960.1"/>
    <property type="molecule type" value="Genomic_DNA"/>
</dbReference>
<keyword evidence="2" id="KW-0812">Transmembrane</keyword>
<dbReference type="OrthoDB" id="10072166at2759"/>
<accession>A0A1W0WCP8</accession>
<feature type="transmembrane region" description="Helical" evidence="2">
    <location>
        <begin position="45"/>
        <end position="63"/>
    </location>
</feature>
<reference evidence="4" key="1">
    <citation type="submission" date="2017-01" db="EMBL/GenBank/DDBJ databases">
        <title>Comparative genomics of anhydrobiosis in the tardigrade Hypsibius dujardini.</title>
        <authorList>
            <person name="Yoshida Y."/>
            <person name="Koutsovoulos G."/>
            <person name="Laetsch D."/>
            <person name="Stevens L."/>
            <person name="Kumar S."/>
            <person name="Horikawa D."/>
            <person name="Ishino K."/>
            <person name="Komine S."/>
            <person name="Tomita M."/>
            <person name="Blaxter M."/>
            <person name="Arakawa K."/>
        </authorList>
    </citation>
    <scope>NUCLEOTIDE SEQUENCE [LARGE SCALE GENOMIC DNA]</scope>
    <source>
        <strain evidence="4">Z151</strain>
    </source>
</reference>
<protein>
    <submittedName>
        <fullName evidence="3">Uncharacterized protein</fullName>
    </submittedName>
</protein>
<keyword evidence="2" id="KW-0472">Membrane</keyword>
<comment type="caution">
    <text evidence="3">The sequence shown here is derived from an EMBL/GenBank/DDBJ whole genome shotgun (WGS) entry which is preliminary data.</text>
</comment>
<proteinExistence type="predicted"/>
<sequence length="517" mass="58768">MPKWNLTPSRQYLLTEVASFTFPKPGSPDSGTVQRWICTMIGTQLILGGAILLIGLLTLAHLSTCQQQKSARTSAVLNSPSIRIQPLHPPPSFPTPSSAPASLVSMANYGKSTESARERNKDVFFCVLSANPKSAESRPYESFMQDGSGMVSPRRKQSGTSSYSKRGHYSADKSYSAPLYGRIYDSTTKKYEPSPSKVSYEIKLYMPKHDASPEYPVKPYAPPPGYMHYPYEDIPDYAYEERSLYSSPKYEQQKMPYMKPYYSPDGKTVYENRQPSAGYLEAVYGSQYPEKRPVYVYQPPAVDYEPMYRVPTPEPVYKQATETYRPVYKEVYEPSYKAEAPSYRPAPTPTPYELTYRLPPVSYKPSEPTTYESAPKQIYREIDATYDPPPPQSTYQSYYKTKVKPEVYSHQSSAYEPPYDQQQMKATYERAKMSDVYAEPPPTKYAVMSGMDRDPTGYLQQEERPVYYAPVQQQPPPVYYAVAYQPKPPEAPSYAPQYVQASPPTYPSYGYGAYANY</sequence>
<gene>
    <name evidence="3" type="ORF">BV898_12797</name>
</gene>
<keyword evidence="2" id="KW-1133">Transmembrane helix</keyword>
<organism evidence="3 4">
    <name type="scientific">Hypsibius exemplaris</name>
    <name type="common">Freshwater tardigrade</name>
    <dbReference type="NCBI Taxonomy" id="2072580"/>
    <lineage>
        <taxon>Eukaryota</taxon>
        <taxon>Metazoa</taxon>
        <taxon>Ecdysozoa</taxon>
        <taxon>Tardigrada</taxon>
        <taxon>Eutardigrada</taxon>
        <taxon>Parachela</taxon>
        <taxon>Hypsibioidea</taxon>
        <taxon>Hypsibiidae</taxon>
        <taxon>Hypsibius</taxon>
    </lineage>
</organism>
<evidence type="ECO:0000313" key="3">
    <source>
        <dbReference type="EMBL" id="OQV12960.1"/>
    </source>
</evidence>
<dbReference type="Proteomes" id="UP000192578">
    <property type="component" value="Unassembled WGS sequence"/>
</dbReference>
<feature type="region of interest" description="Disordered" evidence="1">
    <location>
        <begin position="137"/>
        <end position="169"/>
    </location>
</feature>
<dbReference type="AlphaFoldDB" id="A0A1W0WCP8"/>
<name>A0A1W0WCP8_HYPEX</name>
<keyword evidence="4" id="KW-1185">Reference proteome</keyword>
<evidence type="ECO:0000313" key="4">
    <source>
        <dbReference type="Proteomes" id="UP000192578"/>
    </source>
</evidence>
<evidence type="ECO:0000256" key="2">
    <source>
        <dbReference type="SAM" id="Phobius"/>
    </source>
</evidence>
<evidence type="ECO:0000256" key="1">
    <source>
        <dbReference type="SAM" id="MobiDB-lite"/>
    </source>
</evidence>